<dbReference type="Proteomes" id="UP001221142">
    <property type="component" value="Unassembled WGS sequence"/>
</dbReference>
<name>A0AAD7BGF5_9AGAR</name>
<reference evidence="3" key="1">
    <citation type="submission" date="2023-03" db="EMBL/GenBank/DDBJ databases">
        <title>Massive genome expansion in bonnet fungi (Mycena s.s.) driven by repeated elements and novel gene families across ecological guilds.</title>
        <authorList>
            <consortium name="Lawrence Berkeley National Laboratory"/>
            <person name="Harder C.B."/>
            <person name="Miyauchi S."/>
            <person name="Viragh M."/>
            <person name="Kuo A."/>
            <person name="Thoen E."/>
            <person name="Andreopoulos B."/>
            <person name="Lu D."/>
            <person name="Skrede I."/>
            <person name="Drula E."/>
            <person name="Henrissat B."/>
            <person name="Morin E."/>
            <person name="Kohler A."/>
            <person name="Barry K."/>
            <person name="LaButti K."/>
            <person name="Morin E."/>
            <person name="Salamov A."/>
            <person name="Lipzen A."/>
            <person name="Mereny Z."/>
            <person name="Hegedus B."/>
            <person name="Baldrian P."/>
            <person name="Stursova M."/>
            <person name="Weitz H."/>
            <person name="Taylor A."/>
            <person name="Grigoriev I.V."/>
            <person name="Nagy L.G."/>
            <person name="Martin F."/>
            <person name="Kauserud H."/>
        </authorList>
    </citation>
    <scope>NUCLEOTIDE SEQUENCE</scope>
    <source>
        <strain evidence="3">9284</strain>
    </source>
</reference>
<dbReference type="AlphaFoldDB" id="A0AAD7BGF5"/>
<dbReference type="EMBL" id="JARKIF010000017">
    <property type="protein sequence ID" value="KAJ7620216.1"/>
    <property type="molecule type" value="Genomic_DNA"/>
</dbReference>
<organism evidence="3 4">
    <name type="scientific">Roridomyces roridus</name>
    <dbReference type="NCBI Taxonomy" id="1738132"/>
    <lineage>
        <taxon>Eukaryota</taxon>
        <taxon>Fungi</taxon>
        <taxon>Dikarya</taxon>
        <taxon>Basidiomycota</taxon>
        <taxon>Agaricomycotina</taxon>
        <taxon>Agaricomycetes</taxon>
        <taxon>Agaricomycetidae</taxon>
        <taxon>Agaricales</taxon>
        <taxon>Marasmiineae</taxon>
        <taxon>Mycenaceae</taxon>
        <taxon>Roridomyces</taxon>
    </lineage>
</organism>
<evidence type="ECO:0000313" key="4">
    <source>
        <dbReference type="Proteomes" id="UP001221142"/>
    </source>
</evidence>
<evidence type="ECO:0000256" key="1">
    <source>
        <dbReference type="SAM" id="MobiDB-lite"/>
    </source>
</evidence>
<accession>A0AAD7BGF5</accession>
<feature type="region of interest" description="Disordered" evidence="1">
    <location>
        <begin position="24"/>
        <end position="81"/>
    </location>
</feature>
<feature type="compositionally biased region" description="Low complexity" evidence="1">
    <location>
        <begin position="24"/>
        <end position="36"/>
    </location>
</feature>
<evidence type="ECO:0000313" key="3">
    <source>
        <dbReference type="EMBL" id="KAJ7620216.1"/>
    </source>
</evidence>
<comment type="caution">
    <text evidence="3">The sequence shown here is derived from an EMBL/GenBank/DDBJ whole genome shotgun (WGS) entry which is preliminary data.</text>
</comment>
<protein>
    <submittedName>
        <fullName evidence="3">Uncharacterized protein</fullName>
    </submittedName>
</protein>
<feature type="compositionally biased region" description="Low complexity" evidence="1">
    <location>
        <begin position="51"/>
        <end position="65"/>
    </location>
</feature>
<keyword evidence="2" id="KW-0732">Signal</keyword>
<gene>
    <name evidence="3" type="ORF">FB45DRAFT_929731</name>
</gene>
<keyword evidence="4" id="KW-1185">Reference proteome</keyword>
<feature type="non-terminal residue" evidence="3">
    <location>
        <position position="81"/>
    </location>
</feature>
<feature type="chain" id="PRO_5042115817" evidence="2">
    <location>
        <begin position="18"/>
        <end position="81"/>
    </location>
</feature>
<sequence>MALRLALSICTLQYLSGLCTHESQSFWGSSSSSESLSDTEDESGMHREGKSSGSETTEGATESGTDVVEIETDGSAGSPTS</sequence>
<feature type="signal peptide" evidence="2">
    <location>
        <begin position="1"/>
        <end position="17"/>
    </location>
</feature>
<proteinExistence type="predicted"/>
<evidence type="ECO:0000256" key="2">
    <source>
        <dbReference type="SAM" id="SignalP"/>
    </source>
</evidence>